<dbReference type="OMA" id="HDIPRWH"/>
<keyword evidence="2" id="KW-0812">Transmembrane</keyword>
<dbReference type="AlphaFoldDB" id="A0A1M2W7E1"/>
<dbReference type="OrthoDB" id="2923771at2759"/>
<name>A0A1M2W7E1_TRAPU</name>
<evidence type="ECO:0000256" key="1">
    <source>
        <dbReference type="SAM" id="MobiDB-lite"/>
    </source>
</evidence>
<evidence type="ECO:0000313" key="4">
    <source>
        <dbReference type="Proteomes" id="UP000184267"/>
    </source>
</evidence>
<feature type="region of interest" description="Disordered" evidence="1">
    <location>
        <begin position="1"/>
        <end position="27"/>
    </location>
</feature>
<reference evidence="3 4" key="1">
    <citation type="submission" date="2016-10" db="EMBL/GenBank/DDBJ databases">
        <title>Genome sequence of the basidiomycete white-rot fungus Trametes pubescens.</title>
        <authorList>
            <person name="Makela M.R."/>
            <person name="Granchi Z."/>
            <person name="Peng M."/>
            <person name="De Vries R.P."/>
            <person name="Grigoriev I."/>
            <person name="Riley R."/>
            <person name="Hilden K."/>
        </authorList>
    </citation>
    <scope>NUCLEOTIDE SEQUENCE [LARGE SCALE GENOMIC DNA]</scope>
    <source>
        <strain evidence="3 4">FBCC735</strain>
    </source>
</reference>
<comment type="caution">
    <text evidence="3">The sequence shown here is derived from an EMBL/GenBank/DDBJ whole genome shotgun (WGS) entry which is preliminary data.</text>
</comment>
<proteinExistence type="predicted"/>
<feature type="transmembrane region" description="Helical" evidence="2">
    <location>
        <begin position="353"/>
        <end position="370"/>
    </location>
</feature>
<feature type="transmembrane region" description="Helical" evidence="2">
    <location>
        <begin position="320"/>
        <end position="346"/>
    </location>
</feature>
<keyword evidence="4" id="KW-1185">Reference proteome</keyword>
<dbReference type="STRING" id="154538.A0A1M2W7E1"/>
<dbReference type="Proteomes" id="UP000184267">
    <property type="component" value="Unassembled WGS sequence"/>
</dbReference>
<evidence type="ECO:0000313" key="3">
    <source>
        <dbReference type="EMBL" id="OJT15753.1"/>
    </source>
</evidence>
<keyword evidence="2" id="KW-1133">Transmembrane helix</keyword>
<protein>
    <submittedName>
        <fullName evidence="3">Uncharacterized protein</fullName>
    </submittedName>
</protein>
<dbReference type="Pfam" id="PF14494">
    <property type="entry name" value="DUF4436"/>
    <property type="match status" value="1"/>
</dbReference>
<dbReference type="InterPro" id="IPR027948">
    <property type="entry name" value="DUF4436"/>
</dbReference>
<dbReference type="EMBL" id="MNAD01000136">
    <property type="protein sequence ID" value="OJT15753.1"/>
    <property type="molecule type" value="Genomic_DNA"/>
</dbReference>
<organism evidence="3 4">
    <name type="scientific">Trametes pubescens</name>
    <name type="common">White-rot fungus</name>
    <dbReference type="NCBI Taxonomy" id="154538"/>
    <lineage>
        <taxon>Eukaryota</taxon>
        <taxon>Fungi</taxon>
        <taxon>Dikarya</taxon>
        <taxon>Basidiomycota</taxon>
        <taxon>Agaricomycotina</taxon>
        <taxon>Agaricomycetes</taxon>
        <taxon>Polyporales</taxon>
        <taxon>Polyporaceae</taxon>
        <taxon>Trametes</taxon>
    </lineage>
</organism>
<feature type="transmembrane region" description="Helical" evidence="2">
    <location>
        <begin position="110"/>
        <end position="132"/>
    </location>
</feature>
<gene>
    <name evidence="3" type="ORF">TRAPUB_4301</name>
</gene>
<evidence type="ECO:0000256" key="2">
    <source>
        <dbReference type="SAM" id="Phobius"/>
    </source>
</evidence>
<sequence length="434" mass="47934">MSHNESSARPPLSPTHNRIRSEPTVPELVQTPDSFRDEFFTMVTSPLPYTGTNARGDVDEKGMFKSPQISHAGAESGMGEDKGPTGAAMAAWVKIAYYYDLAYHRLKQHWIIFCVLLLAGIVSCSLAIGWAFRLKTFNIADPDSINDSIVQLSANMVDVDPSGQEMTLDWVINYECESIGCPDVNVYFDSNTLRQDPTNSQAQSNVKPDPIFTINGGNVLAMRNNTDRRPSSLTFRTDVAISNANTHRTLQSYPYDKYDTQLVFFAEEVATNNSVSIAIVKTTGIAVGFNVQLQNTTDIKDNFGTVIKNIEVTRGPVVRLYAIFIVLVIWLVTLTFMTTCVLNVFFGKGISSGVLVLPMGTLFAFTQLRATLPGAPEGFGAVIDFMGLLPCLAILTFCSVLMTAIFLLRDPEHDIPRWHWTKPGEGRRGTTYTV</sequence>
<keyword evidence="2" id="KW-0472">Membrane</keyword>
<accession>A0A1M2W7E1</accession>
<feature type="transmembrane region" description="Helical" evidence="2">
    <location>
        <begin position="382"/>
        <end position="408"/>
    </location>
</feature>